<comment type="pathway">
    <text evidence="1">Protein modification; protein glycosylation.</text>
</comment>
<dbReference type="PANTHER" id="PTHR44998">
    <property type="match status" value="1"/>
</dbReference>
<dbReference type="EC" id="2.4.1.255" evidence="3"/>
<evidence type="ECO:0000256" key="8">
    <source>
        <dbReference type="PROSITE-ProRule" id="PRU00339"/>
    </source>
</evidence>
<evidence type="ECO:0000256" key="2">
    <source>
        <dbReference type="ARBA" id="ARBA00005386"/>
    </source>
</evidence>
<keyword evidence="5" id="KW-0808">Transferase</keyword>
<dbReference type="PROSITE" id="PS50005">
    <property type="entry name" value="TPR"/>
    <property type="match status" value="2"/>
</dbReference>
<dbReference type="PANTHER" id="PTHR44998:SF1">
    <property type="entry name" value="UDP-N-ACETYLGLUCOSAMINE--PEPTIDE N-ACETYLGLUCOSAMINYLTRANSFERASE 110 KDA SUBUNIT"/>
    <property type="match status" value="1"/>
</dbReference>
<sequence>MVTAWQAPRCQGKSTGQDASLQDMVLKASQAYTSGNYEACLEHCMIGQSLLCVSAPQSHHRRYQIDLLLLTAVAYFELGQYAKSVAYNDAAVVLDPSLPEAQANLASGLSQLGQLDLAIMYYQSALRLRPTTVAVQTSLATVLQRRDRREAGRVHEAAMLPESGVSDGTLHSRQLSQWASGNRHLGDPSLATAPGAAAFPPSSSLAPAVAARRCQQDSEVEAGAVQAYHLGASQRPLSSEERNDLGNALREAGRGEEAVAQYVACLHLLISEAAQAEAQGLGTHTHARRQSVVYSNLASMLKLVGRAREGIMCYQNAVALQPGEAEGHANLAAALKDNNQHEEAIAAYRQALALRPDFPDAFANLVHSMQCVCDWQDRPSIFQRLIAITEEELAAGCLPSVQPFHAMAYPLSPDLALRISSAYAGHCLRAAAALNVGPLPHPAREPLAPGRRLRIAYVSSDLGNHPLSHLMGSVFGMHDRRLVEVFCYALSADDGSPWRARIRADADHFLDVAKWPSPSIARRISEDGIHIAVNLNGYTRGARSEVFALRPAPIGVSYMGFPATTGRGLMDYIVTDKVVTPDHLLGCYGEAVARMPHSYFVNDHRRAHGDVLRGAAPTPTRTALGLPEDGVVLACANQLYKIDPGVLDAWCRVLRAAPRTVLWLLRFPASGEPRLRAQAAARGVHPARLVFSDVAPKPAHVARCALADLVLDTPACNAHTTACDVLWAGCPLLTLPLERMASRVAASLACASGLGGDMVVGSMAEYEARALELALDAPKRLALRAAVCRARGSSPLFDTRRWVSDFERMMLRMWAVHAGGRRPCHFDVEG</sequence>
<feature type="repeat" description="TPR" evidence="8">
    <location>
        <begin position="325"/>
        <end position="358"/>
    </location>
</feature>
<dbReference type="Gene3D" id="3.40.50.11380">
    <property type="match status" value="1"/>
</dbReference>
<keyword evidence="4" id="KW-0328">Glycosyltransferase</keyword>
<feature type="repeat" description="TPR" evidence="8">
    <location>
        <begin position="99"/>
        <end position="132"/>
    </location>
</feature>
<dbReference type="Gene3D" id="3.40.50.2000">
    <property type="entry name" value="Glycogen Phosphorylase B"/>
    <property type="match status" value="1"/>
</dbReference>
<dbReference type="InterPro" id="IPR019734">
    <property type="entry name" value="TPR_rpt"/>
</dbReference>
<dbReference type="Pfam" id="PF13844">
    <property type="entry name" value="Glyco_transf_41"/>
    <property type="match status" value="2"/>
</dbReference>
<comment type="similarity">
    <text evidence="2">Belongs to the glycosyltransferase 41 family. O-GlcNAc transferase subfamily.</text>
</comment>
<evidence type="ECO:0000256" key="7">
    <source>
        <dbReference type="ARBA" id="ARBA00022803"/>
    </source>
</evidence>
<protein>
    <recommendedName>
        <fullName evidence="3">protein O-GlcNAc transferase</fullName>
        <ecNumber evidence="3">2.4.1.255</ecNumber>
    </recommendedName>
</protein>
<name>A0A1D2ACY3_AUXPR</name>
<dbReference type="Pfam" id="PF13414">
    <property type="entry name" value="TPR_11"/>
    <property type="match status" value="1"/>
</dbReference>
<keyword evidence="7 8" id="KW-0802">TPR repeat</keyword>
<evidence type="ECO:0000256" key="1">
    <source>
        <dbReference type="ARBA" id="ARBA00004922"/>
    </source>
</evidence>
<dbReference type="SUPFAM" id="SSF48452">
    <property type="entry name" value="TPR-like"/>
    <property type="match status" value="1"/>
</dbReference>
<gene>
    <name evidence="10" type="ORF">g.66324</name>
</gene>
<dbReference type="AlphaFoldDB" id="A0A1D2ACY3"/>
<evidence type="ECO:0000313" key="10">
    <source>
        <dbReference type="EMBL" id="JAT77032.1"/>
    </source>
</evidence>
<dbReference type="Pfam" id="PF13181">
    <property type="entry name" value="TPR_8"/>
    <property type="match status" value="1"/>
</dbReference>
<dbReference type="InterPro" id="IPR011990">
    <property type="entry name" value="TPR-like_helical_dom_sf"/>
</dbReference>
<organism evidence="10">
    <name type="scientific">Auxenochlorella protothecoides</name>
    <name type="common">Green microalga</name>
    <name type="synonym">Chlorella protothecoides</name>
    <dbReference type="NCBI Taxonomy" id="3075"/>
    <lineage>
        <taxon>Eukaryota</taxon>
        <taxon>Viridiplantae</taxon>
        <taxon>Chlorophyta</taxon>
        <taxon>core chlorophytes</taxon>
        <taxon>Trebouxiophyceae</taxon>
        <taxon>Chlorellales</taxon>
        <taxon>Chlorellaceae</taxon>
        <taxon>Auxenochlorella</taxon>
    </lineage>
</organism>
<dbReference type="EMBL" id="GDKF01001590">
    <property type="protein sequence ID" value="JAT77032.1"/>
    <property type="molecule type" value="Transcribed_RNA"/>
</dbReference>
<dbReference type="SMART" id="SM00028">
    <property type="entry name" value="TPR"/>
    <property type="match status" value="5"/>
</dbReference>
<feature type="domain" description="O-GlcNAc transferase C-terminal" evidence="9">
    <location>
        <begin position="618"/>
        <end position="805"/>
    </location>
</feature>
<dbReference type="GO" id="GO:0097363">
    <property type="term" value="F:protein O-acetylglucosaminyltransferase activity"/>
    <property type="evidence" value="ECO:0007669"/>
    <property type="project" value="UniProtKB-EC"/>
</dbReference>
<evidence type="ECO:0000259" key="9">
    <source>
        <dbReference type="Pfam" id="PF13844"/>
    </source>
</evidence>
<evidence type="ECO:0000256" key="5">
    <source>
        <dbReference type="ARBA" id="ARBA00022679"/>
    </source>
</evidence>
<dbReference type="InterPro" id="IPR029489">
    <property type="entry name" value="OGT/SEC/SPY_C"/>
</dbReference>
<dbReference type="Gene3D" id="1.25.40.10">
    <property type="entry name" value="Tetratricopeptide repeat domain"/>
    <property type="match status" value="3"/>
</dbReference>
<feature type="domain" description="O-GlcNAc transferase C-terminal" evidence="9">
    <location>
        <begin position="372"/>
        <end position="607"/>
    </location>
</feature>
<evidence type="ECO:0000256" key="4">
    <source>
        <dbReference type="ARBA" id="ARBA00022676"/>
    </source>
</evidence>
<evidence type="ECO:0000256" key="6">
    <source>
        <dbReference type="ARBA" id="ARBA00022737"/>
    </source>
</evidence>
<reference evidence="10" key="1">
    <citation type="submission" date="2015-08" db="EMBL/GenBank/DDBJ databases">
        <authorList>
            <person name="Babu N.S."/>
            <person name="Beckwith C.J."/>
            <person name="Beseler K.G."/>
            <person name="Brison A."/>
            <person name="Carone J.V."/>
            <person name="Caskin T.P."/>
            <person name="Diamond M."/>
            <person name="Durham M.E."/>
            <person name="Foxe J.M."/>
            <person name="Go M."/>
            <person name="Henderson B.A."/>
            <person name="Jones I.B."/>
            <person name="McGettigan J.A."/>
            <person name="Micheletti S.J."/>
            <person name="Nasrallah M.E."/>
            <person name="Ortiz D."/>
            <person name="Piller C.R."/>
            <person name="Privatt S.R."/>
            <person name="Schneider S.L."/>
            <person name="Sharp S."/>
            <person name="Smith T.C."/>
            <person name="Stanton J.D."/>
            <person name="Ullery H.E."/>
            <person name="Wilson R.J."/>
            <person name="Serrano M.G."/>
            <person name="Buck G."/>
            <person name="Lee V."/>
            <person name="Wang Y."/>
            <person name="Carvalho R."/>
            <person name="Voegtly L."/>
            <person name="Shi R."/>
            <person name="Duckworth R."/>
            <person name="Johnson A."/>
            <person name="Loviza R."/>
            <person name="Walstead R."/>
            <person name="Shah Z."/>
            <person name="Kiflezghi M."/>
            <person name="Wade K."/>
            <person name="Ball S.L."/>
            <person name="Bradley K.W."/>
            <person name="Asai D.J."/>
            <person name="Bowman C.A."/>
            <person name="Russell D.A."/>
            <person name="Pope W.H."/>
            <person name="Jacobs-Sera D."/>
            <person name="Hendrix R.W."/>
            <person name="Hatfull G.F."/>
        </authorList>
    </citation>
    <scope>NUCLEOTIDE SEQUENCE</scope>
</reference>
<keyword evidence="6" id="KW-0677">Repeat</keyword>
<dbReference type="GO" id="GO:0006493">
    <property type="term" value="P:protein O-linked glycosylation"/>
    <property type="evidence" value="ECO:0007669"/>
    <property type="project" value="TreeGrafter"/>
</dbReference>
<evidence type="ECO:0000256" key="3">
    <source>
        <dbReference type="ARBA" id="ARBA00011970"/>
    </source>
</evidence>
<accession>A0A1D2ACY3</accession>
<proteinExistence type="inferred from homology"/>